<proteinExistence type="predicted"/>
<name>A0A0A9BLC5_ARUDO</name>
<accession>A0A0A9BLC5</accession>
<reference evidence="1" key="2">
    <citation type="journal article" date="2015" name="Data Brief">
        <title>Shoot transcriptome of the giant reed, Arundo donax.</title>
        <authorList>
            <person name="Barrero R.A."/>
            <person name="Guerrero F.D."/>
            <person name="Moolhuijzen P."/>
            <person name="Goolsby J.A."/>
            <person name="Tidwell J."/>
            <person name="Bellgard S.E."/>
            <person name="Bellgard M.I."/>
        </authorList>
    </citation>
    <scope>NUCLEOTIDE SEQUENCE</scope>
    <source>
        <tissue evidence="1">Shoot tissue taken approximately 20 cm above the soil surface</tissue>
    </source>
</reference>
<evidence type="ECO:0000313" key="1">
    <source>
        <dbReference type="EMBL" id="JAD62025.1"/>
    </source>
</evidence>
<dbReference type="AlphaFoldDB" id="A0A0A9BLC5"/>
<organism evidence="1">
    <name type="scientific">Arundo donax</name>
    <name type="common">Giant reed</name>
    <name type="synonym">Donax arundinaceus</name>
    <dbReference type="NCBI Taxonomy" id="35708"/>
    <lineage>
        <taxon>Eukaryota</taxon>
        <taxon>Viridiplantae</taxon>
        <taxon>Streptophyta</taxon>
        <taxon>Embryophyta</taxon>
        <taxon>Tracheophyta</taxon>
        <taxon>Spermatophyta</taxon>
        <taxon>Magnoliopsida</taxon>
        <taxon>Liliopsida</taxon>
        <taxon>Poales</taxon>
        <taxon>Poaceae</taxon>
        <taxon>PACMAD clade</taxon>
        <taxon>Arundinoideae</taxon>
        <taxon>Arundineae</taxon>
        <taxon>Arundo</taxon>
    </lineage>
</organism>
<reference evidence="1" key="1">
    <citation type="submission" date="2014-09" db="EMBL/GenBank/DDBJ databases">
        <authorList>
            <person name="Magalhaes I.L.F."/>
            <person name="Oliveira U."/>
            <person name="Santos F.R."/>
            <person name="Vidigal T.H.D.A."/>
            <person name="Brescovit A.D."/>
            <person name="Santos A.J."/>
        </authorList>
    </citation>
    <scope>NUCLEOTIDE SEQUENCE</scope>
    <source>
        <tissue evidence="1">Shoot tissue taken approximately 20 cm above the soil surface</tissue>
    </source>
</reference>
<dbReference type="EMBL" id="GBRH01235870">
    <property type="protein sequence ID" value="JAD62025.1"/>
    <property type="molecule type" value="Transcribed_RNA"/>
</dbReference>
<protein>
    <submittedName>
        <fullName evidence="1">Uncharacterized protein</fullName>
    </submittedName>
</protein>
<sequence>MAYCDEGFAFLYSCYGASFLSWEE</sequence>